<dbReference type="PROSITE" id="PS50106">
    <property type="entry name" value="PDZ"/>
    <property type="match status" value="1"/>
</dbReference>
<dbReference type="Pfam" id="PF19238">
    <property type="entry name" value="Radical_SAM_2"/>
    <property type="match status" value="1"/>
</dbReference>
<dbReference type="InterPro" id="IPR001478">
    <property type="entry name" value="PDZ"/>
</dbReference>
<protein>
    <submittedName>
        <fullName evidence="2">Unannotated protein</fullName>
    </submittedName>
</protein>
<dbReference type="InterPro" id="IPR041489">
    <property type="entry name" value="PDZ_6"/>
</dbReference>
<dbReference type="AlphaFoldDB" id="A0A6J5YF54"/>
<dbReference type="InterPro" id="IPR036034">
    <property type="entry name" value="PDZ_sf"/>
</dbReference>
<accession>A0A6J5YF54</accession>
<evidence type="ECO:0000313" key="2">
    <source>
        <dbReference type="EMBL" id="CAB4323077.1"/>
    </source>
</evidence>
<reference evidence="2" key="1">
    <citation type="submission" date="2020-05" db="EMBL/GenBank/DDBJ databases">
        <authorList>
            <person name="Chiriac C."/>
            <person name="Salcher M."/>
            <person name="Ghai R."/>
            <person name="Kavagutti S V."/>
        </authorList>
    </citation>
    <scope>NUCLEOTIDE SEQUENCE</scope>
</reference>
<dbReference type="Gene3D" id="2.30.42.10">
    <property type="match status" value="1"/>
</dbReference>
<dbReference type="InterPro" id="IPR007549">
    <property type="entry name" value="DUF512"/>
</dbReference>
<feature type="domain" description="PDZ" evidence="1">
    <location>
        <begin position="1"/>
        <end position="57"/>
    </location>
</feature>
<dbReference type="SUPFAM" id="SSF50156">
    <property type="entry name" value="PDZ domain-like"/>
    <property type="match status" value="1"/>
</dbReference>
<dbReference type="SUPFAM" id="SSF102114">
    <property type="entry name" value="Radical SAM enzymes"/>
    <property type="match status" value="1"/>
</dbReference>
<dbReference type="Pfam" id="PF17820">
    <property type="entry name" value="PDZ_6"/>
    <property type="match status" value="1"/>
</dbReference>
<organism evidence="2">
    <name type="scientific">freshwater metagenome</name>
    <dbReference type="NCBI Taxonomy" id="449393"/>
    <lineage>
        <taxon>unclassified sequences</taxon>
        <taxon>metagenomes</taxon>
        <taxon>ecological metagenomes</taxon>
    </lineage>
</organism>
<gene>
    <name evidence="2" type="ORF">UFOPK1392_00821</name>
</gene>
<sequence>MSAPLVIAVEPGSPAEVAGIEPGDEILALNGEVPRDIIAYRLLTDEMDLALDISRGGIELQIEVSKALGEPLGAEIQSALFDQVRTCDNHCEFCFIYQLPPGMRESLYLKDDDYRLSFLYGNFTTLTRFTEADFERVVTERISPLHVSIHATDPDIRSMLLRNRRGATSLRWLRALLDHGIEVHGQIVVCPDRNNGQILDDTLAGVLDQFPDLASICVVPLGVSRYNTEDAMRPHSQAEAAEVVNTVGEWQQIFLSTLGHRLVFAADEYYLLADQPFPEPEAYEGFPMHEDGVGMARTFELEFTGRVDSPTGVATGFFAWVDGAPATGYRAPRTTVPNSADGASVSLRPSRSAPVAVLTGTYGSSILRPLIAQLDRDDIRVLEVPNTFFGGNTAVAGLMTGSDIAAVLSGEPTGHRYLLPDVCLSQGRFLDGTTPEDLPRPVEIIPTDGIALRAALEKR</sequence>
<dbReference type="EMBL" id="CAEMXZ010000026">
    <property type="protein sequence ID" value="CAB4323077.1"/>
    <property type="molecule type" value="Genomic_DNA"/>
</dbReference>
<name>A0A6J5YF54_9ZZZZ</name>
<dbReference type="InterPro" id="IPR045375">
    <property type="entry name" value="Put_radical_SAM-like_N"/>
</dbReference>
<dbReference type="InterPro" id="IPR058240">
    <property type="entry name" value="rSAM_sf"/>
</dbReference>
<proteinExistence type="predicted"/>
<dbReference type="Pfam" id="PF04459">
    <property type="entry name" value="DUF512"/>
    <property type="match status" value="1"/>
</dbReference>
<evidence type="ECO:0000259" key="1">
    <source>
        <dbReference type="PROSITE" id="PS50106"/>
    </source>
</evidence>